<reference evidence="1" key="1">
    <citation type="submission" date="2020-08" db="EMBL/GenBank/DDBJ databases">
        <title>Multicomponent nature underlies the extraordinary mechanical properties of spider dragline silk.</title>
        <authorList>
            <person name="Kono N."/>
            <person name="Nakamura H."/>
            <person name="Mori M."/>
            <person name="Yoshida Y."/>
            <person name="Ohtoshi R."/>
            <person name="Malay A.D."/>
            <person name="Moran D.A.P."/>
            <person name="Tomita M."/>
            <person name="Numata K."/>
            <person name="Arakawa K."/>
        </authorList>
    </citation>
    <scope>NUCLEOTIDE SEQUENCE</scope>
</reference>
<sequence length="89" mass="10603">MENFSIEIQSSREMDNFFTTLEQQNEMDNFFTTLEQQNEIKKNRLRMMKLRESEATLNQDKSPDSKLYVAHSSRIDIWSDMKKAGYSLL</sequence>
<keyword evidence="2" id="KW-1185">Reference proteome</keyword>
<gene>
    <name evidence="1" type="ORF">NPIL_163611</name>
</gene>
<proteinExistence type="predicted"/>
<protein>
    <submittedName>
        <fullName evidence="1">Uncharacterized protein</fullName>
    </submittedName>
</protein>
<evidence type="ECO:0000313" key="2">
    <source>
        <dbReference type="Proteomes" id="UP000887013"/>
    </source>
</evidence>
<accession>A0A8X6T2I1</accession>
<organism evidence="1 2">
    <name type="scientific">Nephila pilipes</name>
    <name type="common">Giant wood spider</name>
    <name type="synonym">Nephila maculata</name>
    <dbReference type="NCBI Taxonomy" id="299642"/>
    <lineage>
        <taxon>Eukaryota</taxon>
        <taxon>Metazoa</taxon>
        <taxon>Ecdysozoa</taxon>
        <taxon>Arthropoda</taxon>
        <taxon>Chelicerata</taxon>
        <taxon>Arachnida</taxon>
        <taxon>Araneae</taxon>
        <taxon>Araneomorphae</taxon>
        <taxon>Entelegynae</taxon>
        <taxon>Araneoidea</taxon>
        <taxon>Nephilidae</taxon>
        <taxon>Nephila</taxon>
    </lineage>
</organism>
<dbReference type="EMBL" id="BMAW01001739">
    <property type="protein sequence ID" value="GFS75301.1"/>
    <property type="molecule type" value="Genomic_DNA"/>
</dbReference>
<dbReference type="AlphaFoldDB" id="A0A8X6T2I1"/>
<comment type="caution">
    <text evidence="1">The sequence shown here is derived from an EMBL/GenBank/DDBJ whole genome shotgun (WGS) entry which is preliminary data.</text>
</comment>
<name>A0A8X6T2I1_NEPPI</name>
<evidence type="ECO:0000313" key="1">
    <source>
        <dbReference type="EMBL" id="GFS75301.1"/>
    </source>
</evidence>
<dbReference type="Proteomes" id="UP000887013">
    <property type="component" value="Unassembled WGS sequence"/>
</dbReference>